<dbReference type="GO" id="GO:0003676">
    <property type="term" value="F:nucleic acid binding"/>
    <property type="evidence" value="ECO:0007669"/>
    <property type="project" value="InterPro"/>
</dbReference>
<evidence type="ECO:0000259" key="13">
    <source>
        <dbReference type="PROSITE" id="PS50878"/>
    </source>
</evidence>
<evidence type="ECO:0000256" key="5">
    <source>
        <dbReference type="ARBA" id="ARBA00022695"/>
    </source>
</evidence>
<dbReference type="InterPro" id="IPR050951">
    <property type="entry name" value="Retrovirus_Pol_polyprotein"/>
</dbReference>
<evidence type="ECO:0000256" key="9">
    <source>
        <dbReference type="ARBA" id="ARBA00022918"/>
    </source>
</evidence>
<dbReference type="InterPro" id="IPR043502">
    <property type="entry name" value="DNA/RNA_pol_sf"/>
</dbReference>
<dbReference type="Pfam" id="PF17917">
    <property type="entry name" value="RT_RNaseH"/>
    <property type="match status" value="1"/>
</dbReference>
<evidence type="ECO:0000259" key="14">
    <source>
        <dbReference type="PROSITE" id="PS50994"/>
    </source>
</evidence>
<keyword evidence="6" id="KW-0540">Nuclease</keyword>
<keyword evidence="8" id="KW-0378">Hydrolase</keyword>
<evidence type="ECO:0000313" key="15">
    <source>
        <dbReference type="Ensembl" id="ENSCCRP00000142452.1"/>
    </source>
</evidence>
<dbReference type="InterPro" id="IPR000477">
    <property type="entry name" value="RT_dom"/>
</dbReference>
<evidence type="ECO:0000259" key="12">
    <source>
        <dbReference type="PROSITE" id="PS50175"/>
    </source>
</evidence>
<dbReference type="InterPro" id="IPR041588">
    <property type="entry name" value="Integrase_H2C2"/>
</dbReference>
<dbReference type="InterPro" id="IPR001995">
    <property type="entry name" value="Peptidase_A2_cat"/>
</dbReference>
<feature type="region of interest" description="Disordered" evidence="11">
    <location>
        <begin position="195"/>
        <end position="215"/>
    </location>
</feature>
<dbReference type="CDD" id="cd09274">
    <property type="entry name" value="RNase_HI_RT_Ty3"/>
    <property type="match status" value="1"/>
</dbReference>
<dbReference type="InterPro" id="IPR012337">
    <property type="entry name" value="RNaseH-like_sf"/>
</dbReference>
<evidence type="ECO:0000313" key="16">
    <source>
        <dbReference type="Proteomes" id="UP001108240"/>
    </source>
</evidence>
<dbReference type="Gene3D" id="3.10.10.10">
    <property type="entry name" value="HIV Type 1 Reverse Transcriptase, subunit A, domain 1"/>
    <property type="match status" value="1"/>
</dbReference>
<dbReference type="InterPro" id="IPR043128">
    <property type="entry name" value="Rev_trsase/Diguanyl_cyclase"/>
</dbReference>
<protein>
    <recommendedName>
        <fullName evidence="10">Gypsy retrotransposon integrase-like protein 1</fullName>
        <ecNumber evidence="3">2.7.7.49</ecNumber>
        <ecNumber evidence="2">3.1.26.4</ecNumber>
    </recommendedName>
</protein>
<organism evidence="15 16">
    <name type="scientific">Cyprinus carpio carpio</name>
    <dbReference type="NCBI Taxonomy" id="630221"/>
    <lineage>
        <taxon>Eukaryota</taxon>
        <taxon>Metazoa</taxon>
        <taxon>Chordata</taxon>
        <taxon>Craniata</taxon>
        <taxon>Vertebrata</taxon>
        <taxon>Euteleostomi</taxon>
        <taxon>Actinopterygii</taxon>
        <taxon>Neopterygii</taxon>
        <taxon>Teleostei</taxon>
        <taxon>Ostariophysi</taxon>
        <taxon>Cypriniformes</taxon>
        <taxon>Cyprinidae</taxon>
        <taxon>Cyprininae</taxon>
        <taxon>Cyprinus</taxon>
    </lineage>
</organism>
<dbReference type="OMA" id="MVESTHE"/>
<dbReference type="InterPro" id="IPR041373">
    <property type="entry name" value="RT_RNaseH"/>
</dbReference>
<dbReference type="Pfam" id="PF00078">
    <property type="entry name" value="RVT_1"/>
    <property type="match status" value="1"/>
</dbReference>
<dbReference type="InterPro" id="IPR036397">
    <property type="entry name" value="RNaseH_sf"/>
</dbReference>
<feature type="domain" description="Reverse transcriptase" evidence="13">
    <location>
        <begin position="457"/>
        <end position="634"/>
    </location>
</feature>
<keyword evidence="9" id="KW-0695">RNA-directed DNA polymerase</keyword>
<accession>A0A9J8ABQ1</accession>
<evidence type="ECO:0000256" key="6">
    <source>
        <dbReference type="ARBA" id="ARBA00022722"/>
    </source>
</evidence>
<dbReference type="GO" id="GO:0004523">
    <property type="term" value="F:RNA-DNA hybrid ribonuclease activity"/>
    <property type="evidence" value="ECO:0007669"/>
    <property type="project" value="UniProtKB-EC"/>
</dbReference>
<dbReference type="FunFam" id="1.10.340.70:FF:000003">
    <property type="entry name" value="Protein CBG25708"/>
    <property type="match status" value="1"/>
</dbReference>
<dbReference type="Pfam" id="PF17921">
    <property type="entry name" value="Integrase_H2C2"/>
    <property type="match status" value="1"/>
</dbReference>
<evidence type="ECO:0000256" key="2">
    <source>
        <dbReference type="ARBA" id="ARBA00012180"/>
    </source>
</evidence>
<comment type="similarity">
    <text evidence="1">Belongs to the beta type-B retroviral polymerase family. HERV class-II K(HML-2) pol subfamily.</text>
</comment>
<dbReference type="CDD" id="cd01647">
    <property type="entry name" value="RT_LTR"/>
    <property type="match status" value="1"/>
</dbReference>
<dbReference type="FunFam" id="3.30.70.270:FF:000026">
    <property type="entry name" value="Transposon Ty3-G Gag-Pol polyprotein"/>
    <property type="match status" value="1"/>
</dbReference>
<feature type="domain" description="Peptidase A2" evidence="12">
    <location>
        <begin position="301"/>
        <end position="379"/>
    </location>
</feature>
<dbReference type="PROSITE" id="PS50878">
    <property type="entry name" value="RT_POL"/>
    <property type="match status" value="1"/>
</dbReference>
<reference evidence="15" key="1">
    <citation type="submission" date="2025-08" db="UniProtKB">
        <authorList>
            <consortium name="Ensembl"/>
        </authorList>
    </citation>
    <scope>IDENTIFICATION</scope>
</reference>
<dbReference type="Gene3D" id="1.10.340.70">
    <property type="match status" value="1"/>
</dbReference>
<dbReference type="InterPro" id="IPR001584">
    <property type="entry name" value="Integrase_cat-core"/>
</dbReference>
<dbReference type="PANTHER" id="PTHR37984">
    <property type="entry name" value="PROTEIN CBG26694"/>
    <property type="match status" value="1"/>
</dbReference>
<name>A0A9J8ABQ1_CYPCA</name>
<evidence type="ECO:0000256" key="1">
    <source>
        <dbReference type="ARBA" id="ARBA00010879"/>
    </source>
</evidence>
<evidence type="ECO:0000256" key="7">
    <source>
        <dbReference type="ARBA" id="ARBA00022759"/>
    </source>
</evidence>
<dbReference type="EC" id="3.1.26.4" evidence="2"/>
<evidence type="ECO:0000256" key="4">
    <source>
        <dbReference type="ARBA" id="ARBA00022679"/>
    </source>
</evidence>
<dbReference type="GO" id="GO:0006508">
    <property type="term" value="P:proteolysis"/>
    <property type="evidence" value="ECO:0007669"/>
    <property type="project" value="InterPro"/>
</dbReference>
<dbReference type="GO" id="GO:0015074">
    <property type="term" value="P:DNA integration"/>
    <property type="evidence" value="ECO:0007669"/>
    <property type="project" value="InterPro"/>
</dbReference>
<evidence type="ECO:0000256" key="3">
    <source>
        <dbReference type="ARBA" id="ARBA00012493"/>
    </source>
</evidence>
<dbReference type="PANTHER" id="PTHR37984:SF7">
    <property type="entry name" value="INTEGRASE CATALYTIC DOMAIN-CONTAINING PROTEIN"/>
    <property type="match status" value="1"/>
</dbReference>
<keyword evidence="16" id="KW-1185">Reference proteome</keyword>
<dbReference type="Gene3D" id="2.40.70.10">
    <property type="entry name" value="Acid Proteases"/>
    <property type="match status" value="1"/>
</dbReference>
<dbReference type="GeneTree" id="ENSGT00940000169923"/>
<reference evidence="15" key="2">
    <citation type="submission" date="2025-09" db="UniProtKB">
        <authorList>
            <consortium name="Ensembl"/>
        </authorList>
    </citation>
    <scope>IDENTIFICATION</scope>
</reference>
<feature type="domain" description="Integrase catalytic" evidence="14">
    <location>
        <begin position="1001"/>
        <end position="1161"/>
    </location>
</feature>
<keyword evidence="7" id="KW-0255">Endonuclease</keyword>
<dbReference type="SUPFAM" id="SSF50630">
    <property type="entry name" value="Acid proteases"/>
    <property type="match status" value="1"/>
</dbReference>
<dbReference type="Gene3D" id="3.30.70.270">
    <property type="match status" value="2"/>
</dbReference>
<dbReference type="FunFam" id="3.30.420.10:FF:000063">
    <property type="entry name" value="Retrovirus-related Pol polyprotein from transposon 297-like Protein"/>
    <property type="match status" value="1"/>
</dbReference>
<dbReference type="CDD" id="cd05481">
    <property type="entry name" value="retropepsin_like_LTR_1"/>
    <property type="match status" value="1"/>
</dbReference>
<dbReference type="SUPFAM" id="SSF56672">
    <property type="entry name" value="DNA/RNA polymerases"/>
    <property type="match status" value="1"/>
</dbReference>
<dbReference type="GO" id="GO:0004190">
    <property type="term" value="F:aspartic-type endopeptidase activity"/>
    <property type="evidence" value="ECO:0007669"/>
    <property type="project" value="InterPro"/>
</dbReference>
<evidence type="ECO:0000256" key="8">
    <source>
        <dbReference type="ARBA" id="ARBA00022801"/>
    </source>
</evidence>
<dbReference type="SUPFAM" id="SSF53098">
    <property type="entry name" value="Ribonuclease H-like"/>
    <property type="match status" value="1"/>
</dbReference>
<proteinExistence type="inferred from homology"/>
<dbReference type="PROSITE" id="PS50994">
    <property type="entry name" value="INTEGRASE"/>
    <property type="match status" value="1"/>
</dbReference>
<keyword evidence="4" id="KW-0808">Transferase</keyword>
<dbReference type="FunFam" id="3.10.20.370:FF:000001">
    <property type="entry name" value="Retrovirus-related Pol polyprotein from transposon 17.6-like protein"/>
    <property type="match status" value="1"/>
</dbReference>
<dbReference type="EC" id="2.7.7.49" evidence="3"/>
<evidence type="ECO:0000256" key="10">
    <source>
        <dbReference type="ARBA" id="ARBA00039658"/>
    </source>
</evidence>
<sequence>MEMLRPPPPLSLTGNLAENWRKWEQRFNLYLTASALVDESETRKIAVLLHSIGEEALDIYNSLEIEYEDSRHKKLSEVLAALRKYCAPRKNTVFERHQFWAHTFSEEAGIDKFLTELRNKARTCEFGGTEDLMIRDKIVFSITDSGLRERLLSITELTLSKAIDMCRAKEVTRAQVTAMAASSETQFVHAVTKNGQQPKWRSNKPAVHKQMTAPTRAHSKNCGKCGRIHMPRQCPAYNEVCKKCGKKNHFALVCKSKPKMDALDIDTEISGIDALFVGSVVHSHTSETGWHTKLTIAGTVVNFKLDTGAEANVIPKKIIDQLQVSVNIQKTNTVLVSYGGTRIKPEGVVKLHVHAKNKTTDMMFFVTTASDIALLGRQACVQLDLIRKVDALAPSSPTTKTELLSRYASVFQGLGQFPGLHHIHTDPSIPPVIHGCRKIPYAVHDRLKETLDDLEKRGVISKVSKPTAWVSSLCITEKKNGGLRVCLDPRDLNKAILRQHYNIPTLEDIRSKLAGKTLFTILDEKDGYWQIQLDEESADLCAFNTPWGRYRFHRMPFGIKSASEVFQRLNSESFGDIEGVFMVADDMIIAASTKAEHDVILEKVMNRALSLNVKFNKDKLQYMVNEVTYLGHVITNEGVKPDESKVSAILQFPPPTDRKALQRLLGMTRYLSQYIPNEATLTAPLRLLLRKDIDWQWHPEQQLALEKLRTAIATAPVLGHFDPKEPIEVQADASKDGLGAALMQKQQPIAYASRALSAAEKNYAQIEKELLAIVFALRKFHQHVYGVPIRVQSDHKPLEAIFSKPIGAAPARLQRMLLQLQRYDIHIVYTPGNQMHIADTLSRAYIQSDATESLDLSEEKVVYALNGESPCGNIMHMIQQATQSDPDLQLIQQLHEQGWPDRKKNVPLAAQAYWPVRHTISIDDELLMKDDRIIVPRALRPEVLKRLHAAHQGIQRSLAHARSCFYWPGLTKAVRQMVEACSFCQESRPENQKEPLISHPVPTGPWQKIAADIFDLQGRSFLLIVDYFSKYPEVLKLSDKTSASLIAHFKTVFARHGVPETLIADHVPFASAEMARFALDWGFNITHSSPNFPQSNGMAERAVKTVKSMLKTAAQSGTDPHLALLTLRNTPVTGLKYSPAQILMGRVLRSTLPASKAVLQPSIPTHIQESLQHLQSQQKRWYDRTAAPLPAFKGGQRVYMRIRNAWKPATVVSIREEPRSYDVVTSSGTIYRRNRRHLRPDRSIKCDSQPDCSMDTDNDLSNDTVPNLAQMEPPQDMKRSVQHPEYTRAGRIIRQPARFKDYVLT</sequence>
<dbReference type="Gene3D" id="3.30.420.10">
    <property type="entry name" value="Ribonuclease H-like superfamily/Ribonuclease H"/>
    <property type="match status" value="1"/>
</dbReference>
<dbReference type="Ensembl" id="ENSCCRT00000153864.1">
    <property type="protein sequence ID" value="ENSCCRP00000142452.1"/>
    <property type="gene ID" value="ENSCCRG00000065107.1"/>
</dbReference>
<evidence type="ECO:0000256" key="11">
    <source>
        <dbReference type="SAM" id="MobiDB-lite"/>
    </source>
</evidence>
<dbReference type="PROSITE" id="PS50175">
    <property type="entry name" value="ASP_PROT_RETROV"/>
    <property type="match status" value="1"/>
</dbReference>
<dbReference type="InterPro" id="IPR021109">
    <property type="entry name" value="Peptidase_aspartic_dom_sf"/>
</dbReference>
<keyword evidence="5" id="KW-0548">Nucleotidyltransferase</keyword>
<dbReference type="Proteomes" id="UP001108240">
    <property type="component" value="Unplaced"/>
</dbReference>